<organism evidence="2 3">
    <name type="scientific">Erwinia mallotivora</name>
    <dbReference type="NCBI Taxonomy" id="69222"/>
    <lineage>
        <taxon>Bacteria</taxon>
        <taxon>Pseudomonadati</taxon>
        <taxon>Pseudomonadota</taxon>
        <taxon>Gammaproteobacteria</taxon>
        <taxon>Enterobacterales</taxon>
        <taxon>Erwiniaceae</taxon>
        <taxon>Erwinia</taxon>
    </lineage>
</organism>
<keyword evidence="1" id="KW-1133">Transmembrane helix</keyword>
<dbReference type="RefSeq" id="WP_052018831.1">
    <property type="nucleotide sequence ID" value="NZ_JFHN01000053.1"/>
</dbReference>
<name>A0A014NLX8_9GAMM</name>
<reference evidence="2 3" key="1">
    <citation type="submission" date="2014-02" db="EMBL/GenBank/DDBJ databases">
        <title>Draft genome of Erwinia mallotivora strain BT-MARDI, a papaya dieback pathogen.</title>
        <authorList>
            <person name="Redzuan R."/>
            <person name="Abu Bakar N."/>
            <person name="Badrun R."/>
            <person name="Mohd Raih M.F."/>
            <person name="Rozano L."/>
            <person name="Mat Amin N."/>
        </authorList>
    </citation>
    <scope>NUCLEOTIDE SEQUENCE [LARGE SCALE GENOMIC DNA]</scope>
    <source>
        <strain evidence="2 3">BT-MARDI</strain>
    </source>
</reference>
<comment type="caution">
    <text evidence="2">The sequence shown here is derived from an EMBL/GenBank/DDBJ whole genome shotgun (WGS) entry which is preliminary data.</text>
</comment>
<dbReference type="EMBL" id="JFHN01000053">
    <property type="protein sequence ID" value="EXU74775.1"/>
    <property type="molecule type" value="Genomic_DNA"/>
</dbReference>
<gene>
    <name evidence="2" type="ORF">BG55_13570</name>
</gene>
<evidence type="ECO:0000313" key="3">
    <source>
        <dbReference type="Proteomes" id="UP000019918"/>
    </source>
</evidence>
<evidence type="ECO:0000256" key="1">
    <source>
        <dbReference type="SAM" id="Phobius"/>
    </source>
</evidence>
<dbReference type="STRING" id="69222.BG55_13570"/>
<dbReference type="Proteomes" id="UP000019918">
    <property type="component" value="Unassembled WGS sequence"/>
</dbReference>
<feature type="transmembrane region" description="Helical" evidence="1">
    <location>
        <begin position="6"/>
        <end position="23"/>
    </location>
</feature>
<keyword evidence="1" id="KW-0812">Transmembrane</keyword>
<keyword evidence="1" id="KW-0472">Membrane</keyword>
<sequence>MTFFAGLIVFICGIAALLILILLHKRKKISTTLAVWLAIVLIAVSSTYYVAVRVPHQQHEARLNAAEHYFINLPLYRTLKVQQPSLYQKLHQQYLSAVATGESEAQALEHLRPMLADLLSQRISYASNEALYRYMQVSLEQMKALRQQNSELCFKFLFPQVSGGINTTESLPVELRKKEGEALDYFLQQSFGAEHTGNALQGREDLGNIVRSLYGRWGSDLQLINAPAETGADKTKLCEMTIDLYQSVLALPVNHSAEVLRIILDGNANW</sequence>
<keyword evidence="3" id="KW-1185">Reference proteome</keyword>
<evidence type="ECO:0008006" key="4">
    <source>
        <dbReference type="Google" id="ProtNLM"/>
    </source>
</evidence>
<evidence type="ECO:0000313" key="2">
    <source>
        <dbReference type="EMBL" id="EXU74775.1"/>
    </source>
</evidence>
<accession>A0A014NLX8</accession>
<feature type="transmembrane region" description="Helical" evidence="1">
    <location>
        <begin position="35"/>
        <end position="52"/>
    </location>
</feature>
<dbReference type="OrthoDB" id="6477852at2"/>
<dbReference type="AlphaFoldDB" id="A0A014NLX8"/>
<proteinExistence type="predicted"/>
<dbReference type="PATRIC" id="fig|69222.5.peg.2787"/>
<protein>
    <recommendedName>
        <fullName evidence="4">Topoisomerase II</fullName>
    </recommendedName>
</protein>